<dbReference type="RefSeq" id="WP_128795937.1">
    <property type="nucleotide sequence ID" value="NZ_CP034669.1"/>
</dbReference>
<proteinExistence type="predicted"/>
<protein>
    <submittedName>
        <fullName evidence="1">Uncharacterized protein</fullName>
    </submittedName>
</protein>
<accession>A0A410RPU5</accession>
<reference evidence="1 2" key="1">
    <citation type="submission" date="2018-12" db="EMBL/GenBank/DDBJ databases">
        <title>Complete Genome Sequence of the Corallopyronin A producing Myxobacterium Corallococcus coralloides B035.</title>
        <authorList>
            <person name="Bouhired S.M."/>
            <person name="Rupp O."/>
            <person name="Blom J."/>
            <person name="Schaeberle T.F."/>
            <person name="Kehraus S."/>
            <person name="Schiefer A."/>
            <person name="Pfarr K."/>
            <person name="Goesmann A."/>
            <person name="Hoerauf A."/>
            <person name="Koenig G.M."/>
        </authorList>
    </citation>
    <scope>NUCLEOTIDE SEQUENCE [LARGE SCALE GENOMIC DNA]</scope>
    <source>
        <strain evidence="1 2">B035</strain>
    </source>
</reference>
<dbReference type="Proteomes" id="UP000288758">
    <property type="component" value="Chromosome"/>
</dbReference>
<dbReference type="EMBL" id="CP034669">
    <property type="protein sequence ID" value="QAT83861.1"/>
    <property type="molecule type" value="Genomic_DNA"/>
</dbReference>
<gene>
    <name evidence="1" type="ORF">EJ065_2280</name>
</gene>
<sequence length="134" mass="14545">MVTVFDMARIIGASIGAGLGMGVGHTEAGLIGGIVGGVLGLLVGERLGRLPLFLAGRQLSKELSRATVAELERRLVEECFLSHLILAELQRRGVDLAPYEPLLLEWIHSDSPMHQQFGRASLQIFFPQRASTLK</sequence>
<name>A0A410RPU5_CORCK</name>
<evidence type="ECO:0000313" key="2">
    <source>
        <dbReference type="Proteomes" id="UP000288758"/>
    </source>
</evidence>
<evidence type="ECO:0000313" key="1">
    <source>
        <dbReference type="EMBL" id="QAT83861.1"/>
    </source>
</evidence>
<organism evidence="1 2">
    <name type="scientific">Corallococcus coralloides</name>
    <name type="common">Myxococcus coralloides</name>
    <dbReference type="NCBI Taxonomy" id="184914"/>
    <lineage>
        <taxon>Bacteria</taxon>
        <taxon>Pseudomonadati</taxon>
        <taxon>Myxococcota</taxon>
        <taxon>Myxococcia</taxon>
        <taxon>Myxococcales</taxon>
        <taxon>Cystobacterineae</taxon>
        <taxon>Myxococcaceae</taxon>
        <taxon>Corallococcus</taxon>
    </lineage>
</organism>
<dbReference type="AlphaFoldDB" id="A0A410RPU5"/>